<dbReference type="InterPro" id="IPR003439">
    <property type="entry name" value="ABC_transporter-like_ATP-bd"/>
</dbReference>
<organism evidence="10 11">
    <name type="scientific">Thermogladius calderae (strain DSM 22663 / VKM B-2946 / 1633)</name>
    <dbReference type="NCBI Taxonomy" id="1184251"/>
    <lineage>
        <taxon>Archaea</taxon>
        <taxon>Thermoproteota</taxon>
        <taxon>Thermoprotei</taxon>
        <taxon>Desulfurococcales</taxon>
        <taxon>Desulfurococcaceae</taxon>
        <taxon>Thermogladius</taxon>
    </lineage>
</organism>
<dbReference type="InterPro" id="IPR013611">
    <property type="entry name" value="Transp-assoc_OB_typ2"/>
</dbReference>
<dbReference type="GO" id="GO:0016887">
    <property type="term" value="F:ATP hydrolysis activity"/>
    <property type="evidence" value="ECO:0007669"/>
    <property type="project" value="InterPro"/>
</dbReference>
<accession>I3TEZ4</accession>
<dbReference type="OrthoDB" id="18368at2157"/>
<dbReference type="PANTHER" id="PTHR42781">
    <property type="entry name" value="SPERMIDINE/PUTRESCINE IMPORT ATP-BINDING PROTEIN POTA"/>
    <property type="match status" value="1"/>
</dbReference>
<dbReference type="Proteomes" id="UP000005270">
    <property type="component" value="Chromosome"/>
</dbReference>
<dbReference type="SMART" id="SM00382">
    <property type="entry name" value="AAA"/>
    <property type="match status" value="1"/>
</dbReference>
<dbReference type="PROSITE" id="PS50893">
    <property type="entry name" value="ABC_TRANSPORTER_2"/>
    <property type="match status" value="1"/>
</dbReference>
<dbReference type="Gene3D" id="2.40.50.100">
    <property type="match status" value="1"/>
</dbReference>
<evidence type="ECO:0000256" key="3">
    <source>
        <dbReference type="ARBA" id="ARBA00022840"/>
    </source>
</evidence>
<reference evidence="10 11" key="1">
    <citation type="journal article" date="2012" name="J. Bacteriol.">
        <title>Complete genome sequence of the hyperthermophilic cellulolytic Crenarchaeon 'Thermogladius cellulolyticus' 1633.</title>
        <authorList>
            <person name="Mardanov A.V."/>
            <person name="Kochetkova T.V."/>
            <person name="Beletsky A.V."/>
            <person name="Bonch-Osmolovskaya E.A."/>
            <person name="Ravin N.V."/>
            <person name="Skryabin K.G."/>
        </authorList>
    </citation>
    <scope>NUCLEOTIDE SEQUENCE [LARGE SCALE GENOMIC DNA]</scope>
    <source>
        <strain evidence="11">DSM 22663 / VKM B-2946 / 1633</strain>
    </source>
</reference>
<gene>
    <name evidence="10" type="ordered locus">TCELL_0908</name>
</gene>
<dbReference type="GO" id="GO:0043190">
    <property type="term" value="C:ATP-binding cassette (ABC) transporter complex"/>
    <property type="evidence" value="ECO:0007669"/>
    <property type="project" value="InterPro"/>
</dbReference>
<dbReference type="KEGG" id="thg:TCELL_0908"/>
<dbReference type="STRING" id="1184251.TCELL_0908"/>
<evidence type="ECO:0000259" key="9">
    <source>
        <dbReference type="PROSITE" id="PS50893"/>
    </source>
</evidence>
<dbReference type="GeneID" id="13013225"/>
<dbReference type="RefSeq" id="WP_014737582.1">
    <property type="nucleotide sequence ID" value="NC_017954.1"/>
</dbReference>
<evidence type="ECO:0000313" key="10">
    <source>
        <dbReference type="EMBL" id="AFK51332.1"/>
    </source>
</evidence>
<comment type="similarity">
    <text evidence="4">Belongs to the ABC transporter superfamily. Sulfate/tungstate importer (TC 3.A.1.6) family.</text>
</comment>
<dbReference type="GO" id="GO:0005524">
    <property type="term" value="F:ATP binding"/>
    <property type="evidence" value="ECO:0007669"/>
    <property type="project" value="UniProtKB-KW"/>
</dbReference>
<dbReference type="FunFam" id="3.40.50.300:FF:000042">
    <property type="entry name" value="Maltose/maltodextrin ABC transporter, ATP-binding protein"/>
    <property type="match status" value="1"/>
</dbReference>
<sequence length="364" mass="40826">MSLELHPVSVTLDDVSKYFGNVVAVDHVSLKIDKGEFFTILGPSGCGKSTTLRIIAGFEVPDSGRVFFDDEDVTFKKPYERETAMVFQNYALWPHMTVFDNVAYGLRVKKKRYNLSEDEIKKLVKQALELVRLEGMEKRYPLQLSGGQQQRVALARALVVSPRILLLDEPLSNLDAKLRIEMREELKRIQRSLKITTVYVTHDQVEALSMSDRIAVMNSGRIMQVGRPDEVYFRPKNLFVAEFLGRSNIFEGEIVGEKGDYVLVKVVELDKDIPATPVEKGLKGKVAVVIRPEVIVVGSPKSDTDVIFKGVVDFKMFVGDKLEARVKVGKVTLLAYLPNYIDVSVGSTIELGVSARNIIALPYK</sequence>
<evidence type="ECO:0000313" key="11">
    <source>
        <dbReference type="Proteomes" id="UP000005270"/>
    </source>
</evidence>
<keyword evidence="3" id="KW-0067">ATP-binding</keyword>
<evidence type="ECO:0000256" key="2">
    <source>
        <dbReference type="ARBA" id="ARBA00022741"/>
    </source>
</evidence>
<dbReference type="InterPro" id="IPR008995">
    <property type="entry name" value="Mo/tungstate-bd_C_term_dom"/>
</dbReference>
<comment type="catalytic activity">
    <reaction evidence="8">
        <text>tungstate(in) + ATP + H2O = tungstate(out) + ADP + phosphate + H(+)</text>
        <dbReference type="Rhea" id="RHEA:35027"/>
        <dbReference type="ChEBI" id="CHEBI:15377"/>
        <dbReference type="ChEBI" id="CHEBI:15378"/>
        <dbReference type="ChEBI" id="CHEBI:30616"/>
        <dbReference type="ChEBI" id="CHEBI:43474"/>
        <dbReference type="ChEBI" id="CHEBI:46502"/>
        <dbReference type="ChEBI" id="CHEBI:456216"/>
        <dbReference type="EC" id="7.3.2.6"/>
    </reaction>
</comment>
<name>I3TEZ4_THEC1</name>
<dbReference type="Pfam" id="PF08402">
    <property type="entry name" value="TOBE_2"/>
    <property type="match status" value="1"/>
</dbReference>
<dbReference type="SUPFAM" id="SSF52540">
    <property type="entry name" value="P-loop containing nucleoside triphosphate hydrolases"/>
    <property type="match status" value="1"/>
</dbReference>
<dbReference type="EMBL" id="CP003531">
    <property type="protein sequence ID" value="AFK51332.1"/>
    <property type="molecule type" value="Genomic_DNA"/>
</dbReference>
<keyword evidence="11" id="KW-1185">Reference proteome</keyword>
<dbReference type="InterPro" id="IPR027417">
    <property type="entry name" value="P-loop_NTPase"/>
</dbReference>
<keyword evidence="1" id="KW-0813">Transport</keyword>
<dbReference type="eggNOG" id="arCOG00177">
    <property type="taxonomic scope" value="Archaea"/>
</dbReference>
<dbReference type="GO" id="GO:1901238">
    <property type="term" value="F:ABC-type tungstate transporter activity"/>
    <property type="evidence" value="ECO:0007669"/>
    <property type="project" value="UniProtKB-EC"/>
</dbReference>
<evidence type="ECO:0000256" key="5">
    <source>
        <dbReference type="ARBA" id="ARBA00038781"/>
    </source>
</evidence>
<dbReference type="HOGENOM" id="CLU_000604_1_1_2"/>
<dbReference type="FunCoup" id="I3TEZ4">
    <property type="interactions" value="34"/>
</dbReference>
<dbReference type="SUPFAM" id="SSF50331">
    <property type="entry name" value="MOP-like"/>
    <property type="match status" value="1"/>
</dbReference>
<dbReference type="EC" id="7.3.2.6" evidence="6"/>
<evidence type="ECO:0000256" key="7">
    <source>
        <dbReference type="ARBA" id="ARBA00041133"/>
    </source>
</evidence>
<evidence type="ECO:0000256" key="8">
    <source>
        <dbReference type="ARBA" id="ARBA00047936"/>
    </source>
</evidence>
<dbReference type="PANTHER" id="PTHR42781:SF4">
    <property type="entry name" value="SPERMIDINE_PUTRESCINE IMPORT ATP-BINDING PROTEIN POTA"/>
    <property type="match status" value="1"/>
</dbReference>
<evidence type="ECO:0000256" key="1">
    <source>
        <dbReference type="ARBA" id="ARBA00022448"/>
    </source>
</evidence>
<feature type="domain" description="ABC transporter" evidence="9">
    <location>
        <begin position="10"/>
        <end position="244"/>
    </location>
</feature>
<dbReference type="InParanoid" id="I3TEZ4"/>
<keyword evidence="2" id="KW-0547">Nucleotide-binding</keyword>
<proteinExistence type="inferred from homology"/>
<dbReference type="InterPro" id="IPR017871">
    <property type="entry name" value="ABC_transporter-like_CS"/>
</dbReference>
<dbReference type="Pfam" id="PF00005">
    <property type="entry name" value="ABC_tran"/>
    <property type="match status" value="1"/>
</dbReference>
<evidence type="ECO:0000256" key="6">
    <source>
        <dbReference type="ARBA" id="ARBA00039025"/>
    </source>
</evidence>
<dbReference type="AlphaFoldDB" id="I3TEZ4"/>
<dbReference type="InterPro" id="IPR050093">
    <property type="entry name" value="ABC_SmlMolc_Importer"/>
</dbReference>
<protein>
    <recommendedName>
        <fullName evidence="7">Molybdate/tungstate import ATP-binding protein WtpC</fullName>
        <ecNumber evidence="6">7.3.2.6</ecNumber>
    </recommendedName>
</protein>
<dbReference type="Gene3D" id="3.40.50.300">
    <property type="entry name" value="P-loop containing nucleotide triphosphate hydrolases"/>
    <property type="match status" value="1"/>
</dbReference>
<evidence type="ECO:0000256" key="4">
    <source>
        <dbReference type="ARBA" id="ARBA00038307"/>
    </source>
</evidence>
<dbReference type="PROSITE" id="PS00211">
    <property type="entry name" value="ABC_TRANSPORTER_1"/>
    <property type="match status" value="1"/>
</dbReference>
<comment type="subunit">
    <text evidence="5">The complex is composed of two ATP-binding proteins (WtpC), two transmembrane proteins (WtpB) and a solute-binding protein (WtpA).</text>
</comment>
<dbReference type="InterPro" id="IPR003593">
    <property type="entry name" value="AAA+_ATPase"/>
</dbReference>